<evidence type="ECO:0000256" key="2">
    <source>
        <dbReference type="ARBA" id="ARBA00006044"/>
    </source>
</evidence>
<evidence type="ECO:0000256" key="9">
    <source>
        <dbReference type="RuleBase" id="RU361164"/>
    </source>
</evidence>
<keyword evidence="6" id="KW-0119">Carbohydrate metabolism</keyword>
<keyword evidence="4 9" id="KW-0136">Cellulose degradation</keyword>
<feature type="chain" id="PRO_5040187458" description="Glucanase" evidence="10">
    <location>
        <begin position="20"/>
        <end position="429"/>
    </location>
</feature>
<keyword evidence="7 9" id="KW-0326">Glycosidase</keyword>
<evidence type="ECO:0000256" key="4">
    <source>
        <dbReference type="ARBA" id="ARBA00023001"/>
    </source>
</evidence>
<dbReference type="EC" id="3.2.1.-" evidence="9"/>
<dbReference type="PANTHER" id="PTHR33753:SF1">
    <property type="entry name" value="ENDO-BETA-1,4-GLUCANASE CELB"/>
    <property type="match status" value="1"/>
</dbReference>
<dbReference type="PRINTS" id="PR00734">
    <property type="entry name" value="GLHYDRLASE7"/>
</dbReference>
<comment type="caution">
    <text evidence="11">The sequence shown here is derived from an EMBL/GenBank/DDBJ whole genome shotgun (WGS) entry which is preliminary data.</text>
</comment>
<keyword evidence="5" id="KW-0325">Glycoprotein</keyword>
<dbReference type="InterPro" id="IPR037019">
    <property type="entry name" value="Glyco_hydro_7_sf"/>
</dbReference>
<comment type="catalytic activity">
    <reaction evidence="1">
        <text>Endohydrolysis of (1-&gt;4)-beta-D-glucosidic linkages in cellulose, lichenin and cereal beta-D-glucans.</text>
        <dbReference type="EC" id="3.2.1.4"/>
    </reaction>
</comment>
<sequence>MAPLASLGVATLLAGLALAQKPINGEDNHPPIKTWKCSHAAGCVEQTNYIVLDSLIHPVYQAANRESCGSWGNAPPVDACPTREECAENCVMEAVKDYKPYGVETAGDALTLYQLVNGNYASPRVYLLDGSKEKYEMLQLTGNEFTFDVDVSKLPCGMNSALYLSEMEADGGRSELNKGGAAFGTGYCDAQCYTTPFINGEGNVEGYGACCGELDIWEANSRAVHVAPHPCNITRLYECEGEDCAFEGVCDKYGCAWNPYRVEQDDYYGRGPEFNVDTTAPFTVITSFPADADGKLTSIHRSYVQGGRLIKSEIVNNPDLPQVNALDDEFCEATGARRFMELGAHEGMGDAMSRGMVLAVSLWWDAGGGMQWMDGASQNAGPCNDTEGFPDNIVKVEPNPVVTFSNIRWGEIGTTWKADCQAPSKLKLF</sequence>
<evidence type="ECO:0000256" key="6">
    <source>
        <dbReference type="ARBA" id="ARBA00023277"/>
    </source>
</evidence>
<name>A0A9P9A8T8_9PEZI</name>
<evidence type="ECO:0000313" key="11">
    <source>
        <dbReference type="EMBL" id="KAH6678754.1"/>
    </source>
</evidence>
<evidence type="ECO:0000256" key="1">
    <source>
        <dbReference type="ARBA" id="ARBA00000966"/>
    </source>
</evidence>
<dbReference type="Proteomes" id="UP000770015">
    <property type="component" value="Unassembled WGS sequence"/>
</dbReference>
<dbReference type="InterPro" id="IPR013320">
    <property type="entry name" value="ConA-like_dom_sf"/>
</dbReference>
<evidence type="ECO:0000256" key="3">
    <source>
        <dbReference type="ARBA" id="ARBA00022801"/>
    </source>
</evidence>
<keyword evidence="10" id="KW-0732">Signal</keyword>
<evidence type="ECO:0000256" key="8">
    <source>
        <dbReference type="ARBA" id="ARBA00023326"/>
    </source>
</evidence>
<dbReference type="PANTHER" id="PTHR33753">
    <property type="entry name" value="1,4-BETA-D-GLUCAN CELLOBIOHYDROLASE B"/>
    <property type="match status" value="1"/>
</dbReference>
<dbReference type="SUPFAM" id="SSF49899">
    <property type="entry name" value="Concanavalin A-like lectins/glucanases"/>
    <property type="match status" value="1"/>
</dbReference>
<gene>
    <name evidence="11" type="ORF">F5X68DRAFT_138817</name>
</gene>
<dbReference type="OrthoDB" id="412382at2759"/>
<protein>
    <recommendedName>
        <fullName evidence="9">Glucanase</fullName>
        <ecNumber evidence="9">3.2.1.-</ecNumber>
    </recommendedName>
</protein>
<evidence type="ECO:0000256" key="5">
    <source>
        <dbReference type="ARBA" id="ARBA00023180"/>
    </source>
</evidence>
<dbReference type="AlphaFoldDB" id="A0A9P9A8T8"/>
<keyword evidence="12" id="KW-1185">Reference proteome</keyword>
<dbReference type="CDD" id="cd07999">
    <property type="entry name" value="GH7_CBH_EG"/>
    <property type="match status" value="1"/>
</dbReference>
<evidence type="ECO:0000256" key="7">
    <source>
        <dbReference type="ARBA" id="ARBA00023295"/>
    </source>
</evidence>
<dbReference type="GO" id="GO:0008810">
    <property type="term" value="F:cellulase activity"/>
    <property type="evidence" value="ECO:0007669"/>
    <property type="project" value="UniProtKB-EC"/>
</dbReference>
<evidence type="ECO:0000256" key="10">
    <source>
        <dbReference type="SAM" id="SignalP"/>
    </source>
</evidence>
<dbReference type="EMBL" id="JAGSXJ010000021">
    <property type="protein sequence ID" value="KAH6678754.1"/>
    <property type="molecule type" value="Genomic_DNA"/>
</dbReference>
<dbReference type="GO" id="GO:0030245">
    <property type="term" value="P:cellulose catabolic process"/>
    <property type="evidence" value="ECO:0007669"/>
    <property type="project" value="UniProtKB-KW"/>
</dbReference>
<proteinExistence type="inferred from homology"/>
<reference evidence="11" key="1">
    <citation type="journal article" date="2021" name="Nat. Commun.">
        <title>Genetic determinants of endophytism in the Arabidopsis root mycobiome.</title>
        <authorList>
            <person name="Mesny F."/>
            <person name="Miyauchi S."/>
            <person name="Thiergart T."/>
            <person name="Pickel B."/>
            <person name="Atanasova L."/>
            <person name="Karlsson M."/>
            <person name="Huettel B."/>
            <person name="Barry K.W."/>
            <person name="Haridas S."/>
            <person name="Chen C."/>
            <person name="Bauer D."/>
            <person name="Andreopoulos W."/>
            <person name="Pangilinan J."/>
            <person name="LaButti K."/>
            <person name="Riley R."/>
            <person name="Lipzen A."/>
            <person name="Clum A."/>
            <person name="Drula E."/>
            <person name="Henrissat B."/>
            <person name="Kohler A."/>
            <person name="Grigoriev I.V."/>
            <person name="Martin F.M."/>
            <person name="Hacquard S."/>
        </authorList>
    </citation>
    <scope>NUCLEOTIDE SEQUENCE</scope>
    <source>
        <strain evidence="11">MPI-SDFR-AT-0117</strain>
    </source>
</reference>
<dbReference type="Pfam" id="PF00840">
    <property type="entry name" value="Glyco_hydro_7"/>
    <property type="match status" value="1"/>
</dbReference>
<evidence type="ECO:0000313" key="12">
    <source>
        <dbReference type="Proteomes" id="UP000770015"/>
    </source>
</evidence>
<comment type="similarity">
    <text evidence="2 9">Belongs to the glycosyl hydrolase 7 (cellulase C) family.</text>
</comment>
<dbReference type="Gene3D" id="2.70.100.10">
    <property type="entry name" value="Glycoside hydrolase, family 7, domain"/>
    <property type="match status" value="1"/>
</dbReference>
<feature type="signal peptide" evidence="10">
    <location>
        <begin position="1"/>
        <end position="19"/>
    </location>
</feature>
<organism evidence="11 12">
    <name type="scientific">Plectosphaerella plurivora</name>
    <dbReference type="NCBI Taxonomy" id="936078"/>
    <lineage>
        <taxon>Eukaryota</taxon>
        <taxon>Fungi</taxon>
        <taxon>Dikarya</taxon>
        <taxon>Ascomycota</taxon>
        <taxon>Pezizomycotina</taxon>
        <taxon>Sordariomycetes</taxon>
        <taxon>Hypocreomycetidae</taxon>
        <taxon>Glomerellales</taxon>
        <taxon>Plectosphaerellaceae</taxon>
        <taxon>Plectosphaerella</taxon>
    </lineage>
</organism>
<accession>A0A9P9A8T8</accession>
<dbReference type="InterPro" id="IPR001722">
    <property type="entry name" value="Glyco_hydro_7"/>
</dbReference>
<keyword evidence="8 9" id="KW-0624">Polysaccharide degradation</keyword>
<keyword evidence="3 9" id="KW-0378">Hydrolase</keyword>